<dbReference type="AlphaFoldDB" id="A0A5M6CYH4"/>
<dbReference type="Proteomes" id="UP000323426">
    <property type="component" value="Unassembled WGS sequence"/>
</dbReference>
<dbReference type="EMBL" id="VWSF01000028">
    <property type="protein sequence ID" value="KAA5540153.1"/>
    <property type="molecule type" value="Genomic_DNA"/>
</dbReference>
<evidence type="ECO:0000313" key="1">
    <source>
        <dbReference type="EMBL" id="KAA5540153.1"/>
    </source>
</evidence>
<evidence type="ECO:0000313" key="2">
    <source>
        <dbReference type="Proteomes" id="UP000323426"/>
    </source>
</evidence>
<comment type="caution">
    <text evidence="1">The sequence shown here is derived from an EMBL/GenBank/DDBJ whole genome shotgun (WGS) entry which is preliminary data.</text>
</comment>
<name>A0A5M6CYH4_9BACT</name>
<dbReference type="RefSeq" id="WP_150092552.1">
    <property type="nucleotide sequence ID" value="NZ_VWSF01000028.1"/>
</dbReference>
<reference evidence="1 2" key="1">
    <citation type="submission" date="2019-09" db="EMBL/GenBank/DDBJ databases">
        <title>Genome sequence and assembly of Adhaeribacter sp.</title>
        <authorList>
            <person name="Chhetri G."/>
        </authorList>
    </citation>
    <scope>NUCLEOTIDE SEQUENCE [LARGE SCALE GENOMIC DNA]</scope>
    <source>
        <strain evidence="1 2">DK36</strain>
    </source>
</reference>
<gene>
    <name evidence="1" type="ORF">F0145_23285</name>
</gene>
<accession>A0A5M6CYH4</accession>
<sequence>MNLSPYALEDLFIRLQGTQIVDYSYSQQILRLQIKTPVASQLLVNADTLHLVMRDCTKLVYYSYTQTLEERIPQRDPNYFFSFGLQIQGLQLRNRDTADKMANQDFIIFCNSYLHTIEAGELHFRTSAFELYDQEFGQINYDDFKKAADKLQASS</sequence>
<organism evidence="1 2">
    <name type="scientific">Adhaeribacter rhizoryzae</name>
    <dbReference type="NCBI Taxonomy" id="2607907"/>
    <lineage>
        <taxon>Bacteria</taxon>
        <taxon>Pseudomonadati</taxon>
        <taxon>Bacteroidota</taxon>
        <taxon>Cytophagia</taxon>
        <taxon>Cytophagales</taxon>
        <taxon>Hymenobacteraceae</taxon>
        <taxon>Adhaeribacter</taxon>
    </lineage>
</organism>
<protein>
    <submittedName>
        <fullName evidence="1">Uncharacterized protein</fullName>
    </submittedName>
</protein>
<keyword evidence="2" id="KW-1185">Reference proteome</keyword>
<proteinExistence type="predicted"/>